<evidence type="ECO:0000256" key="1">
    <source>
        <dbReference type="SAM" id="MobiDB-lite"/>
    </source>
</evidence>
<accession>A0A9P8SCJ1</accession>
<dbReference type="OrthoDB" id="4913765at2759"/>
<dbReference type="GeneID" id="68360526"/>
<dbReference type="AlphaFoldDB" id="A0A9P8SCJ1"/>
<evidence type="ECO:0000313" key="3">
    <source>
        <dbReference type="Proteomes" id="UP000824596"/>
    </source>
</evidence>
<name>A0A9P8SCJ1_9HYPO</name>
<gene>
    <name evidence="2" type="ORF">HRG_11398</name>
</gene>
<evidence type="ECO:0000313" key="2">
    <source>
        <dbReference type="EMBL" id="KAH0957616.1"/>
    </source>
</evidence>
<dbReference type="EMBL" id="JAIZPD010000020">
    <property type="protein sequence ID" value="KAH0957616.1"/>
    <property type="molecule type" value="Genomic_DNA"/>
</dbReference>
<reference evidence="2" key="1">
    <citation type="submission" date="2021-09" db="EMBL/GenBank/DDBJ databases">
        <title>A high-quality genome of the endoparasitic fungus Hirsutella rhossiliensis with a comparison of Hirsutella genomes reveals transposable elements contributing to genome size variation.</title>
        <authorList>
            <person name="Lin R."/>
            <person name="Jiao Y."/>
            <person name="Sun X."/>
            <person name="Ling J."/>
            <person name="Xie B."/>
            <person name="Cheng X."/>
        </authorList>
    </citation>
    <scope>NUCLEOTIDE SEQUENCE</scope>
    <source>
        <strain evidence="2">HR02</strain>
    </source>
</reference>
<sequence>MSSSLHPTDLPAPHLRKPLDSQTGAGGDMSVMLFVQTDCPARFAHLDEHRIKGLNAEAMARVLLPPPAWLLTAEYAPLRSGADSSPTSVFFSLNLSIYGQSILDTDWTEQWFFMNGRVHPYALAWEVEQRDGLESDTGGTVLYTMPALVVRDQGYQPVLPRLFASMDDFPHVPPVVSFTGLVVGTGHSLLRRDLLPGLDTAQLRCCGFVHLSTYVAPGNPDKIPFKGFHPFQAFVIFPIHASPWAVLCKVAGLLDHGVMVHPPGSDLVHLYGCDDTATLYATKTTTVLRFCRFS</sequence>
<organism evidence="2 3">
    <name type="scientific">Hirsutella rhossiliensis</name>
    <dbReference type="NCBI Taxonomy" id="111463"/>
    <lineage>
        <taxon>Eukaryota</taxon>
        <taxon>Fungi</taxon>
        <taxon>Dikarya</taxon>
        <taxon>Ascomycota</taxon>
        <taxon>Pezizomycotina</taxon>
        <taxon>Sordariomycetes</taxon>
        <taxon>Hypocreomycetidae</taxon>
        <taxon>Hypocreales</taxon>
        <taxon>Ophiocordycipitaceae</taxon>
        <taxon>Hirsutella</taxon>
    </lineage>
</organism>
<protein>
    <submittedName>
        <fullName evidence="2">Uncharacterized protein</fullName>
    </submittedName>
</protein>
<comment type="caution">
    <text evidence="2">The sequence shown here is derived from an EMBL/GenBank/DDBJ whole genome shotgun (WGS) entry which is preliminary data.</text>
</comment>
<dbReference type="Proteomes" id="UP000824596">
    <property type="component" value="Unassembled WGS sequence"/>
</dbReference>
<feature type="region of interest" description="Disordered" evidence="1">
    <location>
        <begin position="1"/>
        <end position="21"/>
    </location>
</feature>
<keyword evidence="3" id="KW-1185">Reference proteome</keyword>
<proteinExistence type="predicted"/>
<dbReference type="RefSeq" id="XP_044715130.1">
    <property type="nucleotide sequence ID" value="XM_044869868.1"/>
</dbReference>